<evidence type="ECO:0000259" key="8">
    <source>
        <dbReference type="PROSITE" id="PS50928"/>
    </source>
</evidence>
<comment type="caution">
    <text evidence="9">The sequence shown here is derived from an EMBL/GenBank/DDBJ whole genome shotgun (WGS) entry which is preliminary data.</text>
</comment>
<keyword evidence="4 7" id="KW-0812">Transmembrane</keyword>
<dbReference type="PROSITE" id="PS50928">
    <property type="entry name" value="ABC_TM1"/>
    <property type="match status" value="1"/>
</dbReference>
<evidence type="ECO:0000256" key="4">
    <source>
        <dbReference type="ARBA" id="ARBA00022692"/>
    </source>
</evidence>
<proteinExistence type="inferred from homology"/>
<dbReference type="InterPro" id="IPR035906">
    <property type="entry name" value="MetI-like_sf"/>
</dbReference>
<dbReference type="GO" id="GO:0015871">
    <property type="term" value="P:choline transport"/>
    <property type="evidence" value="ECO:0007669"/>
    <property type="project" value="TreeGrafter"/>
</dbReference>
<evidence type="ECO:0000256" key="5">
    <source>
        <dbReference type="ARBA" id="ARBA00022989"/>
    </source>
</evidence>
<evidence type="ECO:0000256" key="6">
    <source>
        <dbReference type="ARBA" id="ARBA00023136"/>
    </source>
</evidence>
<feature type="transmembrane region" description="Helical" evidence="7">
    <location>
        <begin position="79"/>
        <end position="97"/>
    </location>
</feature>
<dbReference type="Gene3D" id="1.10.3720.10">
    <property type="entry name" value="MetI-like"/>
    <property type="match status" value="1"/>
</dbReference>
<evidence type="ECO:0000256" key="1">
    <source>
        <dbReference type="ARBA" id="ARBA00004141"/>
    </source>
</evidence>
<feature type="transmembrane region" description="Helical" evidence="7">
    <location>
        <begin position="44"/>
        <end position="67"/>
    </location>
</feature>
<dbReference type="GO" id="GO:0043190">
    <property type="term" value="C:ATP-binding cassette (ABC) transporter complex"/>
    <property type="evidence" value="ECO:0007669"/>
    <property type="project" value="TreeGrafter"/>
</dbReference>
<dbReference type="FunFam" id="1.10.3720.10:FF:000001">
    <property type="entry name" value="Glycine betaine ABC transporter, permease"/>
    <property type="match status" value="1"/>
</dbReference>
<accession>A0A9D1SLK9</accession>
<comment type="similarity">
    <text evidence="7">Belongs to the binding-protein-dependent transport system permease family.</text>
</comment>
<dbReference type="PANTHER" id="PTHR47737:SF1">
    <property type="entry name" value="GLYCINE BETAINE_PROLINE BETAINE TRANSPORT SYSTEM PERMEASE PROTEIN PROW"/>
    <property type="match status" value="1"/>
</dbReference>
<dbReference type="Proteomes" id="UP000824099">
    <property type="component" value="Unassembled WGS sequence"/>
</dbReference>
<evidence type="ECO:0000256" key="2">
    <source>
        <dbReference type="ARBA" id="ARBA00022448"/>
    </source>
</evidence>
<evidence type="ECO:0000313" key="10">
    <source>
        <dbReference type="Proteomes" id="UP000824099"/>
    </source>
</evidence>
<dbReference type="GO" id="GO:0015226">
    <property type="term" value="F:carnitine transmembrane transporter activity"/>
    <property type="evidence" value="ECO:0007669"/>
    <property type="project" value="TreeGrafter"/>
</dbReference>
<dbReference type="GO" id="GO:0031460">
    <property type="term" value="P:glycine betaine transport"/>
    <property type="evidence" value="ECO:0007669"/>
    <property type="project" value="TreeGrafter"/>
</dbReference>
<dbReference type="GO" id="GO:0005275">
    <property type="term" value="F:amine transmembrane transporter activity"/>
    <property type="evidence" value="ECO:0007669"/>
    <property type="project" value="TreeGrafter"/>
</dbReference>
<dbReference type="SUPFAM" id="SSF161098">
    <property type="entry name" value="MetI-like"/>
    <property type="match status" value="1"/>
</dbReference>
<feature type="domain" description="ABC transmembrane type-1" evidence="8">
    <location>
        <begin position="98"/>
        <end position="277"/>
    </location>
</feature>
<keyword evidence="2 7" id="KW-0813">Transport</keyword>
<dbReference type="EMBL" id="DVNI01000085">
    <property type="protein sequence ID" value="HIU64415.1"/>
    <property type="molecule type" value="Genomic_DNA"/>
</dbReference>
<reference evidence="9" key="1">
    <citation type="submission" date="2020-10" db="EMBL/GenBank/DDBJ databases">
        <authorList>
            <person name="Gilroy R."/>
        </authorList>
    </citation>
    <scope>NUCLEOTIDE SEQUENCE</scope>
    <source>
        <strain evidence="9">CHK160-1198</strain>
    </source>
</reference>
<evidence type="ECO:0000313" key="9">
    <source>
        <dbReference type="EMBL" id="HIU64415.1"/>
    </source>
</evidence>
<protein>
    <submittedName>
        <fullName evidence="9">ABC transporter permease subunit</fullName>
    </submittedName>
</protein>
<reference evidence="9" key="2">
    <citation type="journal article" date="2021" name="PeerJ">
        <title>Extensive microbial diversity within the chicken gut microbiome revealed by metagenomics and culture.</title>
        <authorList>
            <person name="Gilroy R."/>
            <person name="Ravi A."/>
            <person name="Getino M."/>
            <person name="Pursley I."/>
            <person name="Horton D.L."/>
            <person name="Alikhan N.F."/>
            <person name="Baker D."/>
            <person name="Gharbi K."/>
            <person name="Hall N."/>
            <person name="Watson M."/>
            <person name="Adriaenssens E.M."/>
            <person name="Foster-Nyarko E."/>
            <person name="Jarju S."/>
            <person name="Secka A."/>
            <person name="Antonio M."/>
            <person name="Oren A."/>
            <person name="Chaudhuri R.R."/>
            <person name="La Ragione R."/>
            <person name="Hildebrand F."/>
            <person name="Pallen M.J."/>
        </authorList>
    </citation>
    <scope>NUCLEOTIDE SEQUENCE</scope>
    <source>
        <strain evidence="9">CHK160-1198</strain>
    </source>
</reference>
<dbReference type="PANTHER" id="PTHR47737">
    <property type="entry name" value="GLYCINE BETAINE/PROLINE BETAINE TRANSPORT SYSTEM PERMEASE PROTEIN PROW"/>
    <property type="match status" value="1"/>
</dbReference>
<keyword evidence="3" id="KW-1003">Cell membrane</keyword>
<sequence>MKNWLWEFPSGIRIEWADSIDAFVRYLNINYNEFFTSLKAVLNAFISVIYQGLNFVPWWLFIILVIIAAKKLLGSYRTGILYGALLFLVGAFGYWNMMNETLSIVITSVFFSLAIGLPAGILISTSKRANSLVRPLLDGMQTMPTFVYMIPAVMLLGPGKVPAVLATVIYAVVPVVRLTSHGIQQVDKEVVEASRAFGSSRWQTLAKVQVPLALPTIMTGINQTMMMAVAMVVTCAMIGANGLGMEVLIAINRTESGRGIIAGLSIVILAIIIDRLTQSFSAKGEVK</sequence>
<name>A0A9D1SLK9_9FIRM</name>
<evidence type="ECO:0000256" key="3">
    <source>
        <dbReference type="ARBA" id="ARBA00022475"/>
    </source>
</evidence>
<organism evidence="9 10">
    <name type="scientific">Candidatus Avacidaminococcus intestinavium</name>
    <dbReference type="NCBI Taxonomy" id="2840684"/>
    <lineage>
        <taxon>Bacteria</taxon>
        <taxon>Bacillati</taxon>
        <taxon>Bacillota</taxon>
        <taxon>Negativicutes</taxon>
        <taxon>Acidaminococcales</taxon>
        <taxon>Acidaminococcaceae</taxon>
        <taxon>Acidaminococcaceae incertae sedis</taxon>
        <taxon>Candidatus Avacidaminococcus</taxon>
    </lineage>
</organism>
<gene>
    <name evidence="9" type="ORF">IAB06_05225</name>
</gene>
<comment type="subcellular location">
    <subcellularLocation>
        <location evidence="7">Cell membrane</location>
        <topology evidence="7">Multi-pass membrane protein</topology>
    </subcellularLocation>
    <subcellularLocation>
        <location evidence="1">Membrane</location>
        <topology evidence="1">Multi-pass membrane protein</topology>
    </subcellularLocation>
</comment>
<feature type="transmembrane region" description="Helical" evidence="7">
    <location>
        <begin position="103"/>
        <end position="125"/>
    </location>
</feature>
<dbReference type="AlphaFoldDB" id="A0A9D1SLK9"/>
<dbReference type="CDD" id="cd06261">
    <property type="entry name" value="TM_PBP2"/>
    <property type="match status" value="1"/>
</dbReference>
<dbReference type="InterPro" id="IPR000515">
    <property type="entry name" value="MetI-like"/>
</dbReference>
<feature type="transmembrane region" description="Helical" evidence="7">
    <location>
        <begin position="146"/>
        <end position="173"/>
    </location>
</feature>
<keyword evidence="5 7" id="KW-1133">Transmembrane helix</keyword>
<evidence type="ECO:0000256" key="7">
    <source>
        <dbReference type="RuleBase" id="RU363032"/>
    </source>
</evidence>
<feature type="transmembrane region" description="Helical" evidence="7">
    <location>
        <begin position="256"/>
        <end position="273"/>
    </location>
</feature>
<keyword evidence="6 7" id="KW-0472">Membrane</keyword>
<dbReference type="Pfam" id="PF00528">
    <property type="entry name" value="BPD_transp_1"/>
    <property type="match status" value="1"/>
</dbReference>
<feature type="transmembrane region" description="Helical" evidence="7">
    <location>
        <begin position="225"/>
        <end position="244"/>
    </location>
</feature>